<dbReference type="GO" id="GO:0019843">
    <property type="term" value="F:rRNA binding"/>
    <property type="evidence" value="ECO:0007669"/>
    <property type="project" value="UniProtKB-UniRule"/>
</dbReference>
<keyword evidence="4 6" id="KW-0689">Ribosomal protein</keyword>
<dbReference type="GO" id="GO:1990904">
    <property type="term" value="C:ribonucleoprotein complex"/>
    <property type="evidence" value="ECO:0007669"/>
    <property type="project" value="UniProtKB-KW"/>
</dbReference>
<dbReference type="SUPFAM" id="SSF54189">
    <property type="entry name" value="Ribosomal proteins S24e, L23 and L15e"/>
    <property type="match status" value="1"/>
</dbReference>
<dbReference type="GO" id="GO:0006412">
    <property type="term" value="P:translation"/>
    <property type="evidence" value="ECO:0007669"/>
    <property type="project" value="UniProtKB-UniRule"/>
</dbReference>
<reference evidence="8" key="1">
    <citation type="journal article" date="2022" name="ISME J.">
        <title>A general approach to explore prokaryotic protein glycosylation reveals the unique surface layer modulation of an anammox bacterium.</title>
        <authorList>
            <person name="Pabst M."/>
            <person name="Grouzdev D.S."/>
            <person name="Lawson C.E."/>
            <person name="Kleikamp H.B.C."/>
            <person name="de Ram C."/>
            <person name="Louwen R."/>
            <person name="Lin Y.M."/>
            <person name="Lucker S."/>
            <person name="van Loosdrecht M.C.M."/>
            <person name="Laureni M."/>
        </authorList>
    </citation>
    <scope>NUCLEOTIDE SEQUENCE</scope>
    <source>
        <strain evidence="8">BROCD043</strain>
    </source>
</reference>
<comment type="subunit">
    <text evidence="6">Part of the 50S ribosomal subunit. Contacts protein L29, and trigger factor when it is bound to the ribosome.</text>
</comment>
<sequence length="95" mass="10521">MKVVLIRPIITEKTLMLADKNNQFTFLVNSNAGKIEIAKAVTEKFNVSVLSVSVANTLGKRVRFGKARIEGQRETAKKAVVTLKKGDKISTFEIK</sequence>
<dbReference type="Gene3D" id="3.30.70.330">
    <property type="match status" value="1"/>
</dbReference>
<dbReference type="InterPro" id="IPR012678">
    <property type="entry name" value="Ribosomal_uL23/eL15/eS24_sf"/>
</dbReference>
<comment type="function">
    <text evidence="6">One of the early assembly proteins it binds 23S rRNA. One of the proteins that surrounds the polypeptide exit tunnel on the outside of the ribosome. Forms the main docking site for trigger factor binding to the ribosome.</text>
</comment>
<evidence type="ECO:0000256" key="1">
    <source>
        <dbReference type="ARBA" id="ARBA00006700"/>
    </source>
</evidence>
<dbReference type="NCBIfam" id="NF004363">
    <property type="entry name" value="PRK05738.2-4"/>
    <property type="match status" value="1"/>
</dbReference>
<keyword evidence="2 6" id="KW-0699">rRNA-binding</keyword>
<dbReference type="AlphaFoldDB" id="A0A952AJZ8"/>
<comment type="similarity">
    <text evidence="1 6 7">Belongs to the universal ribosomal protein uL23 family.</text>
</comment>
<dbReference type="EMBL" id="JACFOF010000004">
    <property type="protein sequence ID" value="MBW7953585.1"/>
    <property type="molecule type" value="Genomic_DNA"/>
</dbReference>
<dbReference type="InterPro" id="IPR001014">
    <property type="entry name" value="Ribosomal_uL23_CS"/>
</dbReference>
<dbReference type="GO" id="GO:0003735">
    <property type="term" value="F:structural constituent of ribosome"/>
    <property type="evidence" value="ECO:0007669"/>
    <property type="project" value="InterPro"/>
</dbReference>
<evidence type="ECO:0000256" key="3">
    <source>
        <dbReference type="ARBA" id="ARBA00022884"/>
    </source>
</evidence>
<evidence type="ECO:0000313" key="8">
    <source>
        <dbReference type="EMBL" id="MBW7953585.1"/>
    </source>
</evidence>
<dbReference type="InterPro" id="IPR012677">
    <property type="entry name" value="Nucleotide-bd_a/b_plait_sf"/>
</dbReference>
<dbReference type="InterPro" id="IPR013025">
    <property type="entry name" value="Ribosomal_uL23-like"/>
</dbReference>
<comment type="caution">
    <text evidence="8">The sequence shown here is derived from an EMBL/GenBank/DDBJ whole genome shotgun (WGS) entry which is preliminary data.</text>
</comment>
<evidence type="ECO:0000256" key="4">
    <source>
        <dbReference type="ARBA" id="ARBA00022980"/>
    </source>
</evidence>
<name>A0A952AJZ8_9BACT</name>
<evidence type="ECO:0000256" key="2">
    <source>
        <dbReference type="ARBA" id="ARBA00022730"/>
    </source>
</evidence>
<dbReference type="GO" id="GO:0005840">
    <property type="term" value="C:ribosome"/>
    <property type="evidence" value="ECO:0007669"/>
    <property type="project" value="UniProtKB-KW"/>
</dbReference>
<dbReference type="HAMAP" id="MF_01369_B">
    <property type="entry name" value="Ribosomal_uL23_B"/>
    <property type="match status" value="1"/>
</dbReference>
<accession>A0A952AJZ8</accession>
<dbReference type="Pfam" id="PF00276">
    <property type="entry name" value="Ribosomal_L23"/>
    <property type="match status" value="1"/>
</dbReference>
<keyword evidence="3 6" id="KW-0694">RNA-binding</keyword>
<evidence type="ECO:0000256" key="5">
    <source>
        <dbReference type="ARBA" id="ARBA00023274"/>
    </source>
</evidence>
<evidence type="ECO:0000256" key="6">
    <source>
        <dbReference type="HAMAP-Rule" id="MF_01369"/>
    </source>
</evidence>
<proteinExistence type="inferred from homology"/>
<evidence type="ECO:0000313" key="9">
    <source>
        <dbReference type="Proteomes" id="UP000781173"/>
    </source>
</evidence>
<evidence type="ECO:0000256" key="7">
    <source>
        <dbReference type="RuleBase" id="RU003934"/>
    </source>
</evidence>
<dbReference type="Proteomes" id="UP000781173">
    <property type="component" value="Unassembled WGS sequence"/>
</dbReference>
<dbReference type="PROSITE" id="PS00050">
    <property type="entry name" value="RIBOSOMAL_L23"/>
    <property type="match status" value="1"/>
</dbReference>
<protein>
    <recommendedName>
        <fullName evidence="6">Large ribosomal subunit protein uL23</fullName>
    </recommendedName>
</protein>
<keyword evidence="5 6" id="KW-0687">Ribonucleoprotein</keyword>
<gene>
    <name evidence="6 8" type="primary">rplW</name>
    <name evidence="8" type="ORF">H3C67_02260</name>
</gene>
<organism evidence="8 9">
    <name type="scientific">Candidatus Dojkabacteria bacterium</name>
    <dbReference type="NCBI Taxonomy" id="2099670"/>
    <lineage>
        <taxon>Bacteria</taxon>
        <taxon>Candidatus Dojkabacteria</taxon>
    </lineage>
</organism>